<dbReference type="SUPFAM" id="SSF111331">
    <property type="entry name" value="NAD kinase/diacylglycerol kinase-like"/>
    <property type="match status" value="1"/>
</dbReference>
<evidence type="ECO:0000256" key="2">
    <source>
        <dbReference type="ARBA" id="ARBA00022741"/>
    </source>
</evidence>
<dbReference type="Pfam" id="PF19279">
    <property type="entry name" value="YegS_C"/>
    <property type="match status" value="1"/>
</dbReference>
<dbReference type="PANTHER" id="PTHR12358:SF54">
    <property type="entry name" value="SPHINGOSINE KINASE RELATED PROTEIN"/>
    <property type="match status" value="1"/>
</dbReference>
<dbReference type="PROSITE" id="PS50146">
    <property type="entry name" value="DAGK"/>
    <property type="match status" value="1"/>
</dbReference>
<feature type="domain" description="DAGKc" evidence="5">
    <location>
        <begin position="1"/>
        <end position="126"/>
    </location>
</feature>
<keyword evidence="2" id="KW-0547">Nucleotide-binding</keyword>
<dbReference type="InterPro" id="IPR050187">
    <property type="entry name" value="Lipid_Phosphate_FormReg"/>
</dbReference>
<reference evidence="6" key="1">
    <citation type="submission" date="2022-01" db="EMBL/GenBank/DDBJ databases">
        <authorList>
            <person name="Jo J.-H."/>
            <person name="Im W.-T."/>
        </authorList>
    </citation>
    <scope>NUCLEOTIDE SEQUENCE</scope>
    <source>
        <strain evidence="6">NA20</strain>
    </source>
</reference>
<evidence type="ECO:0000313" key="6">
    <source>
        <dbReference type="EMBL" id="MCG2613791.1"/>
    </source>
</evidence>
<dbReference type="InterPro" id="IPR017438">
    <property type="entry name" value="ATP-NAD_kinase_N"/>
</dbReference>
<dbReference type="PANTHER" id="PTHR12358">
    <property type="entry name" value="SPHINGOSINE KINASE"/>
    <property type="match status" value="1"/>
</dbReference>
<proteinExistence type="predicted"/>
<organism evidence="6 7">
    <name type="scientific">Terrimonas ginsenosidimutans</name>
    <dbReference type="NCBI Taxonomy" id="2908004"/>
    <lineage>
        <taxon>Bacteria</taxon>
        <taxon>Pseudomonadati</taxon>
        <taxon>Bacteroidota</taxon>
        <taxon>Chitinophagia</taxon>
        <taxon>Chitinophagales</taxon>
        <taxon>Chitinophagaceae</taxon>
        <taxon>Terrimonas</taxon>
    </lineage>
</organism>
<dbReference type="InterPro" id="IPR016064">
    <property type="entry name" value="NAD/diacylglycerol_kinase_sf"/>
</dbReference>
<dbReference type="Proteomes" id="UP001165367">
    <property type="component" value="Unassembled WGS sequence"/>
</dbReference>
<dbReference type="SMART" id="SM00046">
    <property type="entry name" value="DAGKc"/>
    <property type="match status" value="1"/>
</dbReference>
<gene>
    <name evidence="6" type="ORF">LZZ85_05845</name>
</gene>
<protein>
    <recommendedName>
        <fullName evidence="5">DAGKc domain-containing protein</fullName>
    </recommendedName>
</protein>
<evidence type="ECO:0000256" key="3">
    <source>
        <dbReference type="ARBA" id="ARBA00022777"/>
    </source>
</evidence>
<keyword evidence="1" id="KW-0808">Transferase</keyword>
<comment type="caution">
    <text evidence="6">The sequence shown here is derived from an EMBL/GenBank/DDBJ whole genome shotgun (WGS) entry which is preliminary data.</text>
</comment>
<dbReference type="RefSeq" id="WP_237869558.1">
    <property type="nucleotide sequence ID" value="NZ_JAKLTR010000003.1"/>
</dbReference>
<dbReference type="Gene3D" id="2.60.200.40">
    <property type="match status" value="1"/>
</dbReference>
<evidence type="ECO:0000259" key="5">
    <source>
        <dbReference type="PROSITE" id="PS50146"/>
    </source>
</evidence>
<name>A0ABS9KN88_9BACT</name>
<dbReference type="InterPro" id="IPR001206">
    <property type="entry name" value="Diacylglycerol_kinase_cat_dom"/>
</dbReference>
<keyword evidence="3" id="KW-0418">Kinase</keyword>
<dbReference type="Pfam" id="PF00781">
    <property type="entry name" value="DAGK_cat"/>
    <property type="match status" value="1"/>
</dbReference>
<keyword evidence="7" id="KW-1185">Reference proteome</keyword>
<accession>A0ABS9KN88</accession>
<evidence type="ECO:0000313" key="7">
    <source>
        <dbReference type="Proteomes" id="UP001165367"/>
    </source>
</evidence>
<dbReference type="InterPro" id="IPR045540">
    <property type="entry name" value="YegS/DAGK_C"/>
</dbReference>
<sequence length="309" mass="34166">MNKNVLLLYNPGAGHGKHDEQDLKKEIEAAGHNCEIRSVKEKGWEKIPKKTDWLAVAGGDGTVRKAMRLIQERKEDEPDWPLGIIPLGTANNVARSVGCDAPISTLIESWGMKSTRFNTGRVKHAEIQSLMFEAAGFGVFAEHILDMKRNPPKSEDKPLAEKLRDGCIALLKVVKKFEPSHYRIESDGFRKEGDYLLLLAMNTPMIGPNLLFAPQADAGDSLLDLVSFGADERGKLVEFLERKIEGEEPALATETIRAKKIVIFSSDKRYHIEDKLLENDGVSGVEIRVNADPINVFAPGKEGDPSGKV</sequence>
<dbReference type="Gene3D" id="3.40.50.10330">
    <property type="entry name" value="Probable inorganic polyphosphate/atp-NAD kinase, domain 1"/>
    <property type="match status" value="1"/>
</dbReference>
<keyword evidence="4" id="KW-0067">ATP-binding</keyword>
<dbReference type="EMBL" id="JAKLTR010000003">
    <property type="protein sequence ID" value="MCG2613791.1"/>
    <property type="molecule type" value="Genomic_DNA"/>
</dbReference>
<evidence type="ECO:0000256" key="1">
    <source>
        <dbReference type="ARBA" id="ARBA00022679"/>
    </source>
</evidence>
<evidence type="ECO:0000256" key="4">
    <source>
        <dbReference type="ARBA" id="ARBA00022840"/>
    </source>
</evidence>